<evidence type="ECO:0000313" key="3">
    <source>
        <dbReference type="Proteomes" id="UP001066276"/>
    </source>
</evidence>
<proteinExistence type="predicted"/>
<organism evidence="2 3">
    <name type="scientific">Pleurodeles waltl</name>
    <name type="common">Iberian ribbed newt</name>
    <dbReference type="NCBI Taxonomy" id="8319"/>
    <lineage>
        <taxon>Eukaryota</taxon>
        <taxon>Metazoa</taxon>
        <taxon>Chordata</taxon>
        <taxon>Craniata</taxon>
        <taxon>Vertebrata</taxon>
        <taxon>Euteleostomi</taxon>
        <taxon>Amphibia</taxon>
        <taxon>Batrachia</taxon>
        <taxon>Caudata</taxon>
        <taxon>Salamandroidea</taxon>
        <taxon>Salamandridae</taxon>
        <taxon>Pleurodelinae</taxon>
        <taxon>Pleurodeles</taxon>
    </lineage>
</organism>
<evidence type="ECO:0000256" key="1">
    <source>
        <dbReference type="SAM" id="MobiDB-lite"/>
    </source>
</evidence>
<feature type="region of interest" description="Disordered" evidence="1">
    <location>
        <begin position="64"/>
        <end position="204"/>
    </location>
</feature>
<dbReference type="AlphaFoldDB" id="A0AAV7LH83"/>
<name>A0AAV7LH83_PLEWA</name>
<keyword evidence="3" id="KW-1185">Reference proteome</keyword>
<dbReference type="EMBL" id="JANPWB010000015">
    <property type="protein sequence ID" value="KAJ1089815.1"/>
    <property type="molecule type" value="Genomic_DNA"/>
</dbReference>
<reference evidence="2" key="1">
    <citation type="journal article" date="2022" name="bioRxiv">
        <title>Sequencing and chromosome-scale assembly of the giantPleurodeles waltlgenome.</title>
        <authorList>
            <person name="Brown T."/>
            <person name="Elewa A."/>
            <person name="Iarovenko S."/>
            <person name="Subramanian E."/>
            <person name="Araus A.J."/>
            <person name="Petzold A."/>
            <person name="Susuki M."/>
            <person name="Suzuki K.-i.T."/>
            <person name="Hayashi T."/>
            <person name="Toyoda A."/>
            <person name="Oliveira C."/>
            <person name="Osipova E."/>
            <person name="Leigh N.D."/>
            <person name="Simon A."/>
            <person name="Yun M.H."/>
        </authorList>
    </citation>
    <scope>NUCLEOTIDE SEQUENCE</scope>
    <source>
        <strain evidence="2">20211129_DDA</strain>
        <tissue evidence="2">Liver</tissue>
    </source>
</reference>
<gene>
    <name evidence="2" type="ORF">NDU88_002959</name>
</gene>
<protein>
    <submittedName>
        <fullName evidence="2">Uncharacterized protein</fullName>
    </submittedName>
</protein>
<feature type="region of interest" description="Disordered" evidence="1">
    <location>
        <begin position="1"/>
        <end position="42"/>
    </location>
</feature>
<dbReference type="Proteomes" id="UP001066276">
    <property type="component" value="Chromosome 11"/>
</dbReference>
<accession>A0AAV7LH83</accession>
<evidence type="ECO:0000313" key="2">
    <source>
        <dbReference type="EMBL" id="KAJ1089815.1"/>
    </source>
</evidence>
<comment type="caution">
    <text evidence="2">The sequence shown here is derived from an EMBL/GenBank/DDBJ whole genome shotgun (WGS) entry which is preliminary data.</text>
</comment>
<sequence length="204" mass="21341">MKAPPVQSRIRGRQLRPKPGSTSSHLPSTRAHTRTRPGKASLSPAAGCLLLQLDPAIVVSCVAKTRRSQQDPPRVGQSAPGRPRHLAPQCNSAWPPCSPATGGAQKAGSQAEPSTLGPPKGRPQAPRVADSLRACRPAKHSATHTRAKRHRPCHGPTRPPMATAAGGEKRPPPITLVPGASGAPLGRQTTQRAFSAKQHSAPPK</sequence>
<feature type="compositionally biased region" description="Basic residues" evidence="1">
    <location>
        <begin position="136"/>
        <end position="153"/>
    </location>
</feature>